<dbReference type="STRING" id="1352.AL014_06035"/>
<dbReference type="PANTHER" id="PTHR33990">
    <property type="entry name" value="PROTEIN YJDN-RELATED"/>
    <property type="match status" value="1"/>
</dbReference>
<evidence type="ECO:0000313" key="12">
    <source>
        <dbReference type="Proteomes" id="UP000249070"/>
    </source>
</evidence>
<name>A0A132PAD7_ENTFC</name>
<dbReference type="EMBL" id="FKLM01000015">
    <property type="protein sequence ID" value="SAZ02943.1"/>
    <property type="molecule type" value="Genomic_DNA"/>
</dbReference>
<reference evidence="2 13" key="6">
    <citation type="submission" date="2019-10" db="EMBL/GenBank/DDBJ databases">
        <title>Evolutionary dynamics of vancomycin-resistant Enterococcus faecium during gastrointestinal tract colonization and bloodstream infection in immunocompromised pediatric patients.</title>
        <authorList>
            <person name="Chilambi G.S."/>
            <person name="Nordstrom H.R."/>
            <person name="Evans D.R."/>
            <person name="Ferrolino J."/>
            <person name="Hayden R.T."/>
            <person name="Maron G.M."/>
            <person name="Vo A.N."/>
            <person name="Gilmore M.S."/>
            <person name="Wolf J."/>
            <person name="Rosch J.W."/>
            <person name="Van Tyne D."/>
        </authorList>
    </citation>
    <scope>NUCLEOTIDE SEQUENCE [LARGE SCALE GENOMIC DNA]</scope>
    <source>
        <strain evidence="2 13">VRECG27</strain>
    </source>
</reference>
<accession>A0A132PAD7</accession>
<dbReference type="EC" id="2.1.1.64" evidence="7"/>
<dbReference type="Gene3D" id="3.10.180.10">
    <property type="entry name" value="2,3-Dihydroxybiphenyl 1,2-Dioxygenase, domain 1"/>
    <property type="match status" value="1"/>
</dbReference>
<comment type="caution">
    <text evidence="3">The sequence shown here is derived from an EMBL/GenBank/DDBJ whole genome shotgun (WGS) entry which is preliminary data.</text>
</comment>
<dbReference type="InterPro" id="IPR028973">
    <property type="entry name" value="PhnB-like"/>
</dbReference>
<dbReference type="GO" id="GO:0061542">
    <property type="term" value="F:3-demethylubiquinol 3-O-methyltransferase activity"/>
    <property type="evidence" value="ECO:0007669"/>
    <property type="project" value="UniProtKB-EC"/>
</dbReference>
<evidence type="ECO:0000313" key="11">
    <source>
        <dbReference type="Proteomes" id="UP000194737"/>
    </source>
</evidence>
<dbReference type="SUPFAM" id="SSF54593">
    <property type="entry name" value="Glyoxalase/Bleomycin resistance protein/Dihydroxybiphenyl dioxygenase"/>
    <property type="match status" value="1"/>
</dbReference>
<keyword evidence="7" id="KW-0808">Transferase</keyword>
<sequence length="136" mass="15426">MDIYLNFKNESREAIAFYEKVFQTEASGITTYGEMPGIEQMNLPEEAKNLITNARLNIYDTLVMFADTPEGIGPELVVGNNVSLVIQTRNEEETKRLFESLAEGGKIEMPLDAVPWAQLYGMVTDRFGINWQINQE</sequence>
<dbReference type="Proteomes" id="UP000191171">
    <property type="component" value="Unassembled WGS sequence"/>
</dbReference>
<reference evidence="3 8" key="1">
    <citation type="submission" date="2016-01" db="EMBL/GenBank/DDBJ databases">
        <title>Molecular Mechanisms for transfer of large genomic segments between Enterococcus faecium strains.</title>
        <authorList>
            <person name="Garcia-Solache M.A."/>
            <person name="Lebreton F."/>
            <person name="Mclaughlin R.E."/>
            <person name="Whiteaker J.D."/>
            <person name="Gilmore M.S."/>
            <person name="Rice L.B."/>
        </authorList>
    </citation>
    <scope>NUCLEOTIDE SEQUENCE [LARGE SCALE GENOMIC DNA]</scope>
    <source>
        <strain evidence="3 8">D344RRF x C68</strain>
    </source>
</reference>
<proteinExistence type="predicted"/>
<gene>
    <name evidence="5" type="ORF">A5804_001387</name>
    <name evidence="3" type="ORF">AWT83_12665</name>
    <name evidence="4" type="ORF">B1P95_01950</name>
    <name evidence="6" type="ORF">DKP91_04650</name>
    <name evidence="7" type="ORF">DTPHA_601215</name>
    <name evidence="2" type="ORF">GBM73_02825</name>
</gene>
<dbReference type="EMBL" id="NGLB01000001">
    <property type="protein sequence ID" value="OTN99895.1"/>
    <property type="molecule type" value="Genomic_DNA"/>
</dbReference>
<dbReference type="InterPro" id="IPR029068">
    <property type="entry name" value="Glyas_Bleomycin-R_OHBP_Dase"/>
</dbReference>
<reference evidence="6 12" key="5">
    <citation type="submission" date="2018-05" db="EMBL/GenBank/DDBJ databases">
        <title>Vancomycin-resistant Enterococcus faecium strain from Chelyabinsk, Russia.</title>
        <authorList>
            <person name="Gostev V."/>
            <person name="Goncharov A."/>
            <person name="Kolodzhieva V."/>
            <person name="Suvorov A."/>
            <person name="Sidorenko S."/>
            <person name="Zueva L."/>
        </authorList>
    </citation>
    <scope>NUCLEOTIDE SEQUENCE [LARGE SCALE GENOMIC DNA]</scope>
    <source>
        <strain evidence="6 12">20</strain>
    </source>
</reference>
<reference evidence="5 11" key="4">
    <citation type="submission" date="2017-05" db="EMBL/GenBank/DDBJ databases">
        <title>The Genome Sequence of Enterococcus faecium 6F2_DIV0138.</title>
        <authorList>
            <consortium name="The Broad Institute Genomics Platform"/>
            <consortium name="The Broad Institute Genomic Center for Infectious Diseases"/>
            <person name="Earl A."/>
            <person name="Manson A."/>
            <person name="Schwartman J."/>
            <person name="Gilmore M."/>
            <person name="Abouelleil A."/>
            <person name="Cao P."/>
            <person name="Chapman S."/>
            <person name="Cusick C."/>
            <person name="Shea T."/>
            <person name="Young S."/>
            <person name="Neafsey D."/>
            <person name="Nusbaum C."/>
            <person name="Birren B."/>
        </authorList>
    </citation>
    <scope>NUCLEOTIDE SEQUENCE [LARGE SCALE GENOMIC DNA]</scope>
    <source>
        <strain evidence="5 11">6F2_DIV0138</strain>
    </source>
</reference>
<dbReference type="GeneID" id="66454295"/>
<dbReference type="EMBL" id="WEFP01000001">
    <property type="protein sequence ID" value="KAB7576314.1"/>
    <property type="molecule type" value="Genomic_DNA"/>
</dbReference>
<dbReference type="PANTHER" id="PTHR33990:SF1">
    <property type="entry name" value="PROTEIN YJDN"/>
    <property type="match status" value="1"/>
</dbReference>
<dbReference type="RefSeq" id="WP_002295867.1">
    <property type="nucleotide sequence ID" value="NZ_AP022341.1"/>
</dbReference>
<keyword evidence="7" id="KW-0489">Methyltransferase</keyword>
<evidence type="ECO:0000313" key="8">
    <source>
        <dbReference type="Proteomes" id="UP000070452"/>
    </source>
</evidence>
<evidence type="ECO:0000313" key="13">
    <source>
        <dbReference type="Proteomes" id="UP000469871"/>
    </source>
</evidence>
<evidence type="ECO:0000313" key="5">
    <source>
        <dbReference type="EMBL" id="OTN99895.1"/>
    </source>
</evidence>
<dbReference type="EMBL" id="LRHK01000001">
    <property type="protein sequence ID" value="KWX19280.1"/>
    <property type="molecule type" value="Genomic_DNA"/>
</dbReference>
<evidence type="ECO:0000313" key="6">
    <source>
        <dbReference type="EMBL" id="PZM56366.1"/>
    </source>
</evidence>
<reference evidence="7 9" key="2">
    <citation type="submission" date="2016-04" db="EMBL/GenBank/DDBJ databases">
        <authorList>
            <person name="Millard A."/>
        </authorList>
    </citation>
    <scope>NUCLEOTIDE SEQUENCE [LARGE SCALE GENOMIC DNA]</scope>
    <source>
        <strain evidence="7">Isolate 22</strain>
    </source>
</reference>
<dbReference type="CDD" id="cd06588">
    <property type="entry name" value="PhnB_like"/>
    <property type="match status" value="1"/>
</dbReference>
<dbReference type="PATRIC" id="fig|1352.1358.peg.1793"/>
<dbReference type="Proteomes" id="UP000183509">
    <property type="component" value="Unassembled WGS sequence"/>
</dbReference>
<evidence type="ECO:0000313" key="2">
    <source>
        <dbReference type="EMBL" id="KAB7576314.1"/>
    </source>
</evidence>
<dbReference type="Proteomes" id="UP000070452">
    <property type="component" value="Unassembled WGS sequence"/>
</dbReference>
<evidence type="ECO:0000313" key="4">
    <source>
        <dbReference type="EMBL" id="OOL83860.1"/>
    </source>
</evidence>
<dbReference type="EMBL" id="MVGJ01000009">
    <property type="protein sequence ID" value="OOL83860.1"/>
    <property type="molecule type" value="Genomic_DNA"/>
</dbReference>
<evidence type="ECO:0000313" key="9">
    <source>
        <dbReference type="Proteomes" id="UP000183509"/>
    </source>
</evidence>
<dbReference type="GO" id="GO:0032259">
    <property type="term" value="P:methylation"/>
    <property type="evidence" value="ECO:0007669"/>
    <property type="project" value="UniProtKB-KW"/>
</dbReference>
<dbReference type="Pfam" id="PF06983">
    <property type="entry name" value="3-dmu-9_3-mt"/>
    <property type="match status" value="1"/>
</dbReference>
<organism evidence="3 8">
    <name type="scientific">Enterococcus faecium</name>
    <name type="common">Streptococcus faecium</name>
    <dbReference type="NCBI Taxonomy" id="1352"/>
    <lineage>
        <taxon>Bacteria</taxon>
        <taxon>Bacillati</taxon>
        <taxon>Bacillota</taxon>
        <taxon>Bacilli</taxon>
        <taxon>Lactobacillales</taxon>
        <taxon>Enterococcaceae</taxon>
        <taxon>Enterococcus</taxon>
    </lineage>
</organism>
<dbReference type="AlphaFoldDB" id="A0A132PAD7"/>
<protein>
    <submittedName>
        <fullName evidence="7">3-demethylubiquinone-9 3-methyltransferase</fullName>
        <ecNumber evidence="7">2.1.1.64</ecNumber>
    </submittedName>
    <submittedName>
        <fullName evidence="3">Glyoxalase</fullName>
    </submittedName>
    <submittedName>
        <fullName evidence="5">PhnB protein</fullName>
    </submittedName>
    <submittedName>
        <fullName evidence="2">VOC family protein</fullName>
    </submittedName>
</protein>
<evidence type="ECO:0000313" key="10">
    <source>
        <dbReference type="Proteomes" id="UP000191171"/>
    </source>
</evidence>
<dbReference type="EMBL" id="QHGU01000015">
    <property type="protein sequence ID" value="PZM56366.1"/>
    <property type="molecule type" value="Genomic_DNA"/>
</dbReference>
<dbReference type="Proteomes" id="UP000469871">
    <property type="component" value="Unassembled WGS sequence"/>
</dbReference>
<evidence type="ECO:0000259" key="1">
    <source>
        <dbReference type="Pfam" id="PF06983"/>
    </source>
</evidence>
<reference evidence="4 10" key="3">
    <citation type="submission" date="2017-02" db="EMBL/GenBank/DDBJ databases">
        <title>Clonality and virulence of isolates of VRE in Hematopoietic Stem Cell Transplanted (HSCT) patients.</title>
        <authorList>
            <person name="Marchi A.P."/>
            <person name="Martins R.C."/>
            <person name="Marie S.K."/>
            <person name="Levin A.S."/>
            <person name="Costa S.F."/>
        </authorList>
    </citation>
    <scope>NUCLEOTIDE SEQUENCE [LARGE SCALE GENOMIC DNA]</scope>
    <source>
        <strain evidence="4 10">LIM1759</strain>
    </source>
</reference>
<evidence type="ECO:0000313" key="7">
    <source>
        <dbReference type="EMBL" id="SAZ02943.1"/>
    </source>
</evidence>
<evidence type="ECO:0000313" key="3">
    <source>
        <dbReference type="EMBL" id="KWX19280.1"/>
    </source>
</evidence>
<dbReference type="Proteomes" id="UP000194737">
    <property type="component" value="Unassembled WGS sequence"/>
</dbReference>
<feature type="domain" description="PhnB-like" evidence="1">
    <location>
        <begin position="4"/>
        <end position="133"/>
    </location>
</feature>
<dbReference type="Proteomes" id="UP000249070">
    <property type="component" value="Unassembled WGS sequence"/>
</dbReference>